<dbReference type="InterPro" id="IPR004045">
    <property type="entry name" value="Glutathione_S-Trfase_N"/>
</dbReference>
<dbReference type="PANTHER" id="PTHR43968">
    <property type="match status" value="1"/>
</dbReference>
<evidence type="ECO:0000259" key="2">
    <source>
        <dbReference type="PROSITE" id="PS50405"/>
    </source>
</evidence>
<organism evidence="3 4">
    <name type="scientific">Denitrobaculum tricleocarpae</name>
    <dbReference type="NCBI Taxonomy" id="2591009"/>
    <lineage>
        <taxon>Bacteria</taxon>
        <taxon>Pseudomonadati</taxon>
        <taxon>Pseudomonadota</taxon>
        <taxon>Alphaproteobacteria</taxon>
        <taxon>Rhodospirillales</taxon>
        <taxon>Rhodospirillaceae</taxon>
        <taxon>Denitrobaculum</taxon>
    </lineage>
</organism>
<sequence>MKLFYAPQSPFARKVHVAALELGLADDIELVLTPVAPGMANEDYARDGNPLRKIPALARNDGSVLYDSGVICEYLDARAGGGRILPGGGEARWLILRDHALANGICDAAVLVRYETWLRPEEFRWESWTRDQWSKIDSGLAAFEADPEACGDPKAEMLNLAQIALGCALGYLDFRYDERNWRGSYPKLSAWFESLSKRPSFAQTVPVNPPQ</sequence>
<dbReference type="OrthoDB" id="9795329at2"/>
<gene>
    <name evidence="3" type="ORF">FKG95_07270</name>
</gene>
<dbReference type="InterPro" id="IPR010987">
    <property type="entry name" value="Glutathione-S-Trfase_C-like"/>
</dbReference>
<dbReference type="SUPFAM" id="SSF47616">
    <property type="entry name" value="GST C-terminal domain-like"/>
    <property type="match status" value="1"/>
</dbReference>
<dbReference type="GO" id="GO:0005737">
    <property type="term" value="C:cytoplasm"/>
    <property type="evidence" value="ECO:0007669"/>
    <property type="project" value="TreeGrafter"/>
</dbReference>
<evidence type="ECO:0000313" key="4">
    <source>
        <dbReference type="Proteomes" id="UP000315252"/>
    </source>
</evidence>
<dbReference type="Proteomes" id="UP000315252">
    <property type="component" value="Unassembled WGS sequence"/>
</dbReference>
<keyword evidence="4" id="KW-1185">Reference proteome</keyword>
<keyword evidence="3" id="KW-0808">Transferase</keyword>
<dbReference type="InterPro" id="IPR036282">
    <property type="entry name" value="Glutathione-S-Trfase_C_sf"/>
</dbReference>
<name>A0A545TXS4_9PROT</name>
<dbReference type="EMBL" id="VHSH01000002">
    <property type="protein sequence ID" value="TQV82026.1"/>
    <property type="molecule type" value="Genomic_DNA"/>
</dbReference>
<dbReference type="PANTHER" id="PTHR43968:SF6">
    <property type="entry name" value="GLUTATHIONE S-TRANSFERASE OMEGA"/>
    <property type="match status" value="1"/>
</dbReference>
<feature type="domain" description="GST N-terminal" evidence="1">
    <location>
        <begin position="1"/>
        <end position="83"/>
    </location>
</feature>
<dbReference type="SUPFAM" id="SSF52833">
    <property type="entry name" value="Thioredoxin-like"/>
    <property type="match status" value="1"/>
</dbReference>
<dbReference type="CDD" id="cd03205">
    <property type="entry name" value="GST_C_6"/>
    <property type="match status" value="1"/>
</dbReference>
<dbReference type="PROSITE" id="PS50404">
    <property type="entry name" value="GST_NTER"/>
    <property type="match status" value="1"/>
</dbReference>
<dbReference type="GO" id="GO:0016740">
    <property type="term" value="F:transferase activity"/>
    <property type="evidence" value="ECO:0007669"/>
    <property type="project" value="UniProtKB-KW"/>
</dbReference>
<comment type="caution">
    <text evidence="3">The sequence shown here is derived from an EMBL/GenBank/DDBJ whole genome shotgun (WGS) entry which is preliminary data.</text>
</comment>
<dbReference type="Gene3D" id="1.20.1050.10">
    <property type="match status" value="1"/>
</dbReference>
<dbReference type="InterPro" id="IPR050983">
    <property type="entry name" value="GST_Omega/HSP26"/>
</dbReference>
<accession>A0A545TXS4</accession>
<dbReference type="PROSITE" id="PS50405">
    <property type="entry name" value="GST_CTER"/>
    <property type="match status" value="1"/>
</dbReference>
<protein>
    <submittedName>
        <fullName evidence="3">Glutathione S-transferase</fullName>
    </submittedName>
</protein>
<proteinExistence type="predicted"/>
<evidence type="ECO:0000259" key="1">
    <source>
        <dbReference type="PROSITE" id="PS50404"/>
    </source>
</evidence>
<dbReference type="CDD" id="cd03049">
    <property type="entry name" value="GST_N_3"/>
    <property type="match status" value="1"/>
</dbReference>
<evidence type="ECO:0000313" key="3">
    <source>
        <dbReference type="EMBL" id="TQV82026.1"/>
    </source>
</evidence>
<dbReference type="Pfam" id="PF13409">
    <property type="entry name" value="GST_N_2"/>
    <property type="match status" value="1"/>
</dbReference>
<dbReference type="Gene3D" id="3.40.30.10">
    <property type="entry name" value="Glutaredoxin"/>
    <property type="match status" value="1"/>
</dbReference>
<dbReference type="Pfam" id="PF13410">
    <property type="entry name" value="GST_C_2"/>
    <property type="match status" value="1"/>
</dbReference>
<dbReference type="InterPro" id="IPR036249">
    <property type="entry name" value="Thioredoxin-like_sf"/>
</dbReference>
<dbReference type="RefSeq" id="WP_142895657.1">
    <property type="nucleotide sequence ID" value="NZ_ML660053.1"/>
</dbReference>
<dbReference type="AlphaFoldDB" id="A0A545TXS4"/>
<reference evidence="3 4" key="1">
    <citation type="submission" date="2019-06" db="EMBL/GenBank/DDBJ databases">
        <title>Whole genome sequence for Rhodospirillaceae sp. R148.</title>
        <authorList>
            <person name="Wang G."/>
        </authorList>
    </citation>
    <scope>NUCLEOTIDE SEQUENCE [LARGE SCALE GENOMIC DNA]</scope>
    <source>
        <strain evidence="3 4">R148</strain>
    </source>
</reference>
<feature type="domain" description="GST C-terminal" evidence="2">
    <location>
        <begin position="49"/>
        <end position="211"/>
    </location>
</feature>